<dbReference type="PROSITE" id="PS50164">
    <property type="entry name" value="GIY_YIG"/>
    <property type="match status" value="1"/>
</dbReference>
<dbReference type="GO" id="GO:0004519">
    <property type="term" value="F:endonuclease activity"/>
    <property type="evidence" value="ECO:0007669"/>
    <property type="project" value="UniProtKB-KW"/>
</dbReference>
<dbReference type="EC" id="3.1.-.-" evidence="2"/>
<keyword evidence="2" id="KW-0378">Hydrolase</keyword>
<geneLocation type="mitochondrion" evidence="2"/>
<dbReference type="Gene3D" id="3.40.1440.10">
    <property type="entry name" value="GIY-YIG endonuclease"/>
    <property type="match status" value="1"/>
</dbReference>
<dbReference type="InterPro" id="IPR035901">
    <property type="entry name" value="GIY-YIG_endonuc_sf"/>
</dbReference>
<name>R4ZA07_9BASI</name>
<proteinExistence type="predicted"/>
<feature type="domain" description="GIY-YIG" evidence="1">
    <location>
        <begin position="34"/>
        <end position="120"/>
    </location>
</feature>
<gene>
    <name evidence="2" type="ORF">RHTARS1M_12</name>
</gene>
<dbReference type="InterPro" id="IPR000305">
    <property type="entry name" value="GIY-YIG_endonuc"/>
</dbReference>
<accession>R4ZA07</accession>
<evidence type="ECO:0000259" key="1">
    <source>
        <dbReference type="PROSITE" id="PS50164"/>
    </source>
</evidence>
<sequence>MVPMKPGTAKLPEGHTHYPNAALAKGSALTAHQGKPGTYLWTNLINGHQYVGSSTVGLSGRLSDYFRPSYLEHQITRGSVISAALLKYGHENFSLDVYHCDDPLVQEQLYLDSFVMVYNARRDATGPAYTPGVQPDRSGANNPQYGLTGTQGAHWGGTHSQDLWSLSRATTYYLYSVTTSLLCETCLGLQHLAQVLNVHANTARRAVKAQVYKGFVISTSILTPEAVQAIVQGFSVEPNRRIVKPVYIYNAAQTVLLHVYSSVTAFMVASGLNGSSVRQLATTTALWRDTYFVSHELIPGADNTMSTVGTFVPVDSLKADAKPVYGKPITGGPQVKWSSIRDCLRALTGDRNTNAKSLLLRMKHNEPYFDYYVSHEPFDSK</sequence>
<dbReference type="NCBIfam" id="TIGR01453">
    <property type="entry name" value="grpIintron_endo"/>
    <property type="match status" value="1"/>
</dbReference>
<reference evidence="2" key="1">
    <citation type="submission" date="2012-11" db="EMBL/GenBank/DDBJ databases">
        <authorList>
            <person name="Zhao X."/>
        </authorList>
    </citation>
    <scope>NUCLEOTIDE SEQUENCE</scope>
</reference>
<keyword evidence="2" id="KW-0255">Endonuclease</keyword>
<dbReference type="EMBL" id="HF558455">
    <property type="protein sequence ID" value="CCO62231.1"/>
    <property type="molecule type" value="Genomic_DNA"/>
</dbReference>
<keyword evidence="2" id="KW-0540">Nuclease</keyword>
<keyword evidence="2" id="KW-0496">Mitochondrion</keyword>
<dbReference type="AlphaFoldDB" id="R4ZA07"/>
<protein>
    <submittedName>
        <fullName evidence="2">GIY-YIG endonuclease</fullName>
        <ecNumber evidence="2">3.1.-.-</ecNumber>
    </submittedName>
</protein>
<reference evidence="2" key="2">
    <citation type="journal article" date="2013" name="MicrobiologyOpen">
        <title>Complete mitochondrial genome of the aluminum-tolerant fungus Rhodotorula taiwanensis RS1 and comparative analysis of Basidiomycota mitochondrial genomes.</title>
        <authorList>
            <person name="Zhao X.Q."/>
            <person name="Aizawa T."/>
            <person name="Schneider J."/>
            <person name="Wang C."/>
            <person name="Shen R.F."/>
            <person name="Sunairi M."/>
        </authorList>
    </citation>
    <scope>NUCLEOTIDE SEQUENCE</scope>
</reference>
<dbReference type="SMART" id="SM00465">
    <property type="entry name" value="GIYc"/>
    <property type="match status" value="1"/>
</dbReference>
<organism evidence="2">
    <name type="scientific">Rhodotorula taiwanensis RS1</name>
    <dbReference type="NCBI Taxonomy" id="1246992"/>
    <lineage>
        <taxon>Eukaryota</taxon>
        <taxon>Fungi</taxon>
        <taxon>Dikarya</taxon>
        <taxon>Basidiomycota</taxon>
        <taxon>Pucciniomycotina</taxon>
        <taxon>Microbotryomycetes</taxon>
        <taxon>Sporidiobolales</taxon>
        <taxon>Sporidiobolaceae</taxon>
        <taxon>Rhodotorula</taxon>
    </lineage>
</organism>
<dbReference type="InterPro" id="IPR006350">
    <property type="entry name" value="Intron_endoG1"/>
</dbReference>
<dbReference type="CDD" id="cd10445">
    <property type="entry name" value="GIY-YIG_bI1_like"/>
    <property type="match status" value="1"/>
</dbReference>
<evidence type="ECO:0000313" key="2">
    <source>
        <dbReference type="EMBL" id="CCO62231.1"/>
    </source>
</evidence>
<dbReference type="SUPFAM" id="SSF82771">
    <property type="entry name" value="GIY-YIG endonuclease"/>
    <property type="match status" value="1"/>
</dbReference>
<dbReference type="GO" id="GO:0016787">
    <property type="term" value="F:hydrolase activity"/>
    <property type="evidence" value="ECO:0007669"/>
    <property type="project" value="UniProtKB-KW"/>
</dbReference>